<dbReference type="GO" id="GO:0016210">
    <property type="term" value="F:naringenin-chalcone synthase activity"/>
    <property type="evidence" value="ECO:0007669"/>
    <property type="project" value="UniProtKB-EC"/>
</dbReference>
<dbReference type="Pfam" id="PF02797">
    <property type="entry name" value="Chal_sti_synt_C"/>
    <property type="match status" value="1"/>
</dbReference>
<evidence type="ECO:0000259" key="10">
    <source>
        <dbReference type="Pfam" id="PF02797"/>
    </source>
</evidence>
<evidence type="ECO:0000313" key="11">
    <source>
        <dbReference type="EMBL" id="KAG2651901.1"/>
    </source>
</evidence>
<name>A0A8T0WQQ9_PANVG</name>
<keyword evidence="7 8" id="KW-0012">Acyltransferase</keyword>
<dbReference type="SUPFAM" id="SSF53901">
    <property type="entry name" value="Thiolase-like"/>
    <property type="match status" value="2"/>
</dbReference>
<dbReference type="InterPro" id="IPR012328">
    <property type="entry name" value="Chalcone/stilbene_synt_C"/>
</dbReference>
<keyword evidence="6" id="KW-0284">Flavonoid biosynthesis</keyword>
<dbReference type="EC" id="2.3.1.74" evidence="4"/>
<dbReference type="AlphaFoldDB" id="A0A8T0WQQ9"/>
<dbReference type="Gene3D" id="3.40.47.10">
    <property type="match status" value="2"/>
</dbReference>
<evidence type="ECO:0000256" key="3">
    <source>
        <dbReference type="ARBA" id="ARBA00005531"/>
    </source>
</evidence>
<keyword evidence="12" id="KW-1185">Reference proteome</keyword>
<accession>A0A8T0WQQ9</accession>
<reference evidence="11" key="1">
    <citation type="submission" date="2020-05" db="EMBL/GenBank/DDBJ databases">
        <title>WGS assembly of Panicum virgatum.</title>
        <authorList>
            <person name="Lovell J.T."/>
            <person name="Jenkins J."/>
            <person name="Shu S."/>
            <person name="Juenger T.E."/>
            <person name="Schmutz J."/>
        </authorList>
    </citation>
    <scope>NUCLEOTIDE SEQUENCE</scope>
    <source>
        <strain evidence="11">AP13</strain>
    </source>
</reference>
<comment type="caution">
    <text evidence="11">The sequence shown here is derived from an EMBL/GenBank/DDBJ whole genome shotgun (WGS) entry which is preliminary data.</text>
</comment>
<evidence type="ECO:0000259" key="9">
    <source>
        <dbReference type="Pfam" id="PF00195"/>
    </source>
</evidence>
<gene>
    <name evidence="11" type="ORF">PVAP13_1NG527100</name>
</gene>
<dbReference type="PANTHER" id="PTHR11877:SF14">
    <property type="entry name" value="CHALCONE SYNTHASE"/>
    <property type="match status" value="1"/>
</dbReference>
<comment type="pathway">
    <text evidence="2">Secondary metabolite biosynthesis; flavonoid biosynthesis.</text>
</comment>
<dbReference type="InterPro" id="IPR011141">
    <property type="entry name" value="Polyketide_synthase_type-III"/>
</dbReference>
<comment type="similarity">
    <text evidence="3 8">Belongs to the thiolase-like superfamily. Chalcone/stilbene synthases family.</text>
</comment>
<protein>
    <recommendedName>
        <fullName evidence="4">chalcone synthase</fullName>
        <ecNumber evidence="4">2.3.1.74</ecNumber>
    </recommendedName>
</protein>
<dbReference type="FunFam" id="3.40.47.10:FF:000025">
    <property type="entry name" value="Chalcone synthase 2"/>
    <property type="match status" value="1"/>
</dbReference>
<dbReference type="GO" id="GO:0010208">
    <property type="term" value="P:pollen wall assembly"/>
    <property type="evidence" value="ECO:0007669"/>
    <property type="project" value="UniProtKB-ARBA"/>
</dbReference>
<evidence type="ECO:0000256" key="1">
    <source>
        <dbReference type="ARBA" id="ARBA00002969"/>
    </source>
</evidence>
<evidence type="ECO:0000256" key="5">
    <source>
        <dbReference type="ARBA" id="ARBA00022679"/>
    </source>
</evidence>
<dbReference type="Pfam" id="PF00195">
    <property type="entry name" value="Chal_sti_synt_N"/>
    <property type="match status" value="1"/>
</dbReference>
<dbReference type="EMBL" id="CM029038">
    <property type="protein sequence ID" value="KAG2651901.1"/>
    <property type="molecule type" value="Genomic_DNA"/>
</dbReference>
<evidence type="ECO:0000256" key="6">
    <source>
        <dbReference type="ARBA" id="ARBA00023241"/>
    </source>
</evidence>
<dbReference type="CDD" id="cd00831">
    <property type="entry name" value="CHS_like"/>
    <property type="match status" value="1"/>
</dbReference>
<dbReference type="InterPro" id="IPR016039">
    <property type="entry name" value="Thiolase-like"/>
</dbReference>
<evidence type="ECO:0000256" key="7">
    <source>
        <dbReference type="ARBA" id="ARBA00023315"/>
    </source>
</evidence>
<dbReference type="Proteomes" id="UP000823388">
    <property type="component" value="Chromosome 1N"/>
</dbReference>
<organism evidence="11 12">
    <name type="scientific">Panicum virgatum</name>
    <name type="common">Blackwell switchgrass</name>
    <dbReference type="NCBI Taxonomy" id="38727"/>
    <lineage>
        <taxon>Eukaryota</taxon>
        <taxon>Viridiplantae</taxon>
        <taxon>Streptophyta</taxon>
        <taxon>Embryophyta</taxon>
        <taxon>Tracheophyta</taxon>
        <taxon>Spermatophyta</taxon>
        <taxon>Magnoliopsida</taxon>
        <taxon>Liliopsida</taxon>
        <taxon>Poales</taxon>
        <taxon>Poaceae</taxon>
        <taxon>PACMAD clade</taxon>
        <taxon>Panicoideae</taxon>
        <taxon>Panicodae</taxon>
        <taxon>Paniceae</taxon>
        <taxon>Panicinae</taxon>
        <taxon>Panicum</taxon>
        <taxon>Panicum sect. Hiantes</taxon>
    </lineage>
</organism>
<feature type="domain" description="Chalcone/stilbene synthase N-terminal" evidence="9">
    <location>
        <begin position="98"/>
        <end position="314"/>
    </location>
</feature>
<evidence type="ECO:0000313" key="12">
    <source>
        <dbReference type="Proteomes" id="UP000823388"/>
    </source>
</evidence>
<dbReference type="GO" id="GO:0009813">
    <property type="term" value="P:flavonoid biosynthetic process"/>
    <property type="evidence" value="ECO:0007669"/>
    <property type="project" value="UniProtKB-KW"/>
</dbReference>
<evidence type="ECO:0000256" key="4">
    <source>
        <dbReference type="ARBA" id="ARBA00012975"/>
    </source>
</evidence>
<keyword evidence="5 8" id="KW-0808">Transferase</keyword>
<proteinExistence type="inferred from homology"/>
<dbReference type="InterPro" id="IPR001099">
    <property type="entry name" value="Chalcone/stilbene_synt_N"/>
</dbReference>
<comment type="function">
    <text evidence="1">The primary product of this enzyme is 4,2',4',6'-tetrahydroxychalcone (also termed naringenin-chalcone or chalcone) which can under specific conditions spontaneously isomerize into naringenin.</text>
</comment>
<sequence length="489" mass="52640">MQCGVHLKNARTLPKLANRSIGPHPLPMAPATLFAANNAIRCQPCPPRLLSQCHSSPRRLHLASASGRGAAKPASSLSTTWECPTVHSQESLIRLPGRADGLANVLAIGTANPPNCVLQEEYPDWFFRVTQTDHLTHLKAKMKRICGRTEIKKRYFHYDEDLIRSNPEFLDSTLPSLTARQAITATAVPELAAAAGAKAIAEWGRPPSYITHLIFCTYSCTHMPGADLRLASLLGLSPSVERTMLYFTGCNSGAAALRLAKDVAENNRGARVLVACAETSLIFFRAPDEARADTLVFPALFGDGAGAVVVGSDPGTTTIAGTDAAERPLFELVSSAQATIPGSAHVASTTLAECGIVYDLPKGQPSFVADNIEHCLVNAIWTLGLRCDWNDLFWVVHPGGRAVLDGIQGSLKLDESKLSASRRVLSEYGNMSGATIIFVLDEMRRRQRKGDQLLDGGEMMEKEECEWGAMVGLGPGLTVETMLLRATGN</sequence>
<dbReference type="PANTHER" id="PTHR11877">
    <property type="entry name" value="HYDROXYMETHYLGLUTARYL-COA SYNTHASE"/>
    <property type="match status" value="1"/>
</dbReference>
<evidence type="ECO:0000256" key="8">
    <source>
        <dbReference type="RuleBase" id="RU003633"/>
    </source>
</evidence>
<evidence type="ECO:0000256" key="2">
    <source>
        <dbReference type="ARBA" id="ARBA00004966"/>
    </source>
</evidence>
<feature type="domain" description="Chalcone/stilbene synthase C-terminal" evidence="10">
    <location>
        <begin position="331"/>
        <end position="486"/>
    </location>
</feature>
<dbReference type="GO" id="GO:0030639">
    <property type="term" value="P:polyketide biosynthetic process"/>
    <property type="evidence" value="ECO:0007669"/>
    <property type="project" value="TreeGrafter"/>
</dbReference>
<dbReference type="OrthoDB" id="329835at2759"/>
<dbReference type="FunFam" id="3.40.47.10:FF:000014">
    <property type="entry name" value="Chalcone synthase 1"/>
    <property type="match status" value="1"/>
</dbReference>